<dbReference type="PANTHER" id="PTHR30118">
    <property type="entry name" value="HTH-TYPE TRANSCRIPTIONAL REGULATOR LEUO-RELATED"/>
    <property type="match status" value="1"/>
</dbReference>
<dbReference type="InterPro" id="IPR036388">
    <property type="entry name" value="WH-like_DNA-bd_sf"/>
</dbReference>
<name>A0ABN0PL41_9GAMM</name>
<dbReference type="InterPro" id="IPR005119">
    <property type="entry name" value="LysR_subst-bd"/>
</dbReference>
<keyword evidence="4" id="KW-0804">Transcription</keyword>
<dbReference type="SUPFAM" id="SSF46785">
    <property type="entry name" value="Winged helix' DNA-binding domain"/>
    <property type="match status" value="1"/>
</dbReference>
<feature type="domain" description="HTH lysR-type" evidence="5">
    <location>
        <begin position="12"/>
        <end position="69"/>
    </location>
</feature>
<protein>
    <submittedName>
        <fullName evidence="6">LysR family transcriptional regulator</fullName>
    </submittedName>
</protein>
<evidence type="ECO:0000256" key="3">
    <source>
        <dbReference type="ARBA" id="ARBA00023125"/>
    </source>
</evidence>
<dbReference type="Gene3D" id="1.10.10.10">
    <property type="entry name" value="Winged helix-like DNA-binding domain superfamily/Winged helix DNA-binding domain"/>
    <property type="match status" value="1"/>
</dbReference>
<gene>
    <name evidence="6" type="ORF">SHD_2372</name>
</gene>
<keyword evidence="7" id="KW-1185">Reference proteome</keyword>
<evidence type="ECO:0000313" key="7">
    <source>
        <dbReference type="Proteomes" id="UP000017548"/>
    </source>
</evidence>
<dbReference type="Pfam" id="PF00126">
    <property type="entry name" value="HTH_1"/>
    <property type="match status" value="1"/>
</dbReference>
<comment type="similarity">
    <text evidence="1">Belongs to the LysR transcriptional regulatory family.</text>
</comment>
<keyword evidence="3" id="KW-0238">DNA-binding</keyword>
<evidence type="ECO:0000259" key="5">
    <source>
        <dbReference type="PROSITE" id="PS50931"/>
    </source>
</evidence>
<dbReference type="CDD" id="cd08466">
    <property type="entry name" value="PBP2_LeuO"/>
    <property type="match status" value="1"/>
</dbReference>
<comment type="caution">
    <text evidence="6">The sequence shown here is derived from an EMBL/GenBank/DDBJ whole genome shotgun (WGS) entry which is preliminary data.</text>
</comment>
<evidence type="ECO:0000313" key="6">
    <source>
        <dbReference type="EMBL" id="ESE40815.1"/>
    </source>
</evidence>
<dbReference type="Pfam" id="PF03466">
    <property type="entry name" value="LysR_substrate"/>
    <property type="match status" value="1"/>
</dbReference>
<evidence type="ECO:0000256" key="2">
    <source>
        <dbReference type="ARBA" id="ARBA00023015"/>
    </source>
</evidence>
<keyword evidence="2" id="KW-0805">Transcription regulation</keyword>
<dbReference type="PRINTS" id="PR00039">
    <property type="entry name" value="HTHLYSR"/>
</dbReference>
<dbReference type="EMBL" id="AXZL01000068">
    <property type="protein sequence ID" value="ESE40815.1"/>
    <property type="molecule type" value="Genomic_DNA"/>
</dbReference>
<evidence type="ECO:0000256" key="1">
    <source>
        <dbReference type="ARBA" id="ARBA00009437"/>
    </source>
</evidence>
<dbReference type="PROSITE" id="PS50931">
    <property type="entry name" value="HTH_LYSR"/>
    <property type="match status" value="1"/>
</dbReference>
<reference evidence="6 7" key="1">
    <citation type="journal article" date="2013" name="Genome Announc.">
        <title>Draft Genome Sequence of Shewanella decolorationis S12, a Dye-Degrading Bacterium Isolated from a Wastewater Treatment Plant.</title>
        <authorList>
            <person name="Xu M."/>
            <person name="Fang Y."/>
            <person name="Liu J."/>
            <person name="Chen X."/>
            <person name="Sun G."/>
            <person name="Guo J."/>
            <person name="Hua Z."/>
            <person name="Tu Q."/>
            <person name="Wu L."/>
            <person name="Zhou J."/>
            <person name="Liu X."/>
        </authorList>
    </citation>
    <scope>NUCLEOTIDE SEQUENCE [LARGE SCALE GENOMIC DNA]</scope>
    <source>
        <strain evidence="6 7">S12</strain>
    </source>
</reference>
<dbReference type="InterPro" id="IPR050389">
    <property type="entry name" value="LysR-type_TF"/>
</dbReference>
<dbReference type="PANTHER" id="PTHR30118:SF6">
    <property type="entry name" value="HTH-TYPE TRANSCRIPTIONAL REGULATOR LEUO"/>
    <property type="match status" value="1"/>
</dbReference>
<dbReference type="Gene3D" id="3.40.190.10">
    <property type="entry name" value="Periplasmic binding protein-like II"/>
    <property type="match status" value="2"/>
</dbReference>
<dbReference type="InterPro" id="IPR036390">
    <property type="entry name" value="WH_DNA-bd_sf"/>
</dbReference>
<organism evidence="6 7">
    <name type="scientific">Shewanella decolorationis S12</name>
    <dbReference type="NCBI Taxonomy" id="1353536"/>
    <lineage>
        <taxon>Bacteria</taxon>
        <taxon>Pseudomonadati</taxon>
        <taxon>Pseudomonadota</taxon>
        <taxon>Gammaproteobacteria</taxon>
        <taxon>Alteromonadales</taxon>
        <taxon>Shewanellaceae</taxon>
        <taxon>Shewanella</taxon>
    </lineage>
</organism>
<dbReference type="SUPFAM" id="SSF53850">
    <property type="entry name" value="Periplasmic binding protein-like II"/>
    <property type="match status" value="1"/>
</dbReference>
<accession>A0ABN0PL41</accession>
<dbReference type="InterPro" id="IPR000847">
    <property type="entry name" value="LysR_HTH_N"/>
</dbReference>
<dbReference type="Proteomes" id="UP000017548">
    <property type="component" value="Unassembled WGS sequence"/>
</dbReference>
<sequence>MSHHPMPTQKPLDLNLLRVFMVVYRTRSFTLAAQELDLTQSSVSNAISRLRAWVGESLFTRVGRGIEPTAVAREIYRKLEQPMTDIDSVLLGFEHFEPHSSQRHFYVYANESVIEALQAGVQSLLQNMDIEVIFRESPPQEVDLYRDILLERVAVAIDIKPAQQSLLSSKLLFTETLVCIVSQQHPRIQGAITNQQYFEEKHVFLNLRRFNLTAGDLFTEGVLPRRKMYSEQSSLLSMFATVGKSEAIGIAPLRYASQYAGIFGLQILPMPLKTRPIDLYMVWSSKYTQNPSHQWLRRLLLDASSTSNNKKALDQFSHDYN</sequence>
<evidence type="ECO:0000256" key="4">
    <source>
        <dbReference type="ARBA" id="ARBA00023163"/>
    </source>
</evidence>
<proteinExistence type="inferred from homology"/>